<feature type="compositionally biased region" description="Basic and acidic residues" evidence="2">
    <location>
        <begin position="32"/>
        <end position="61"/>
    </location>
</feature>
<accession>A0AAD9KZL2</accession>
<feature type="region of interest" description="Disordered" evidence="2">
    <location>
        <begin position="379"/>
        <end position="418"/>
    </location>
</feature>
<keyword evidence="5" id="KW-1185">Reference proteome</keyword>
<gene>
    <name evidence="4" type="ORF">NP493_453g02004</name>
</gene>
<sequence length="418" mass="48212">MGSPKNTHLKRGEVFYIKDKPVGDISTGPTDKNIEKESHGKTEWQLEAERRQRNQRHKDEASCPTPAPRNISKPPPEVSTELARPPSESVVVDKPARVRVKPRAVKTQWYVDVEKRKTTADRVDPEKSVQYTEVIIENGSDRIERPYVIGSANRVNYTDVTVSTKKTIRPEMRFSFNLHDFKPNAEGTEPENPVKSPPARPPTLPSRKTRRAPLPPTIIRPGQTPKRTVNAEKRMSPVEICRQLREIDMELRDLEAEGRDLETQIRSGTDDEMDTSEELMVQWFGLINQRNELVRKEADLMYRQKQQELEGIHEDVEYELRCLMDKPDHQKTETERKREAVLLQELLETVNMRNSIIDSMEEDRIRYIEEDQEIAEVLGMKHLGADAQPPSRPDTKPQKPTNKHQKTNGFIQPVATVR</sequence>
<dbReference type="InterPro" id="IPR022735">
    <property type="entry name" value="bMERB_dom"/>
</dbReference>
<dbReference type="PANTHER" id="PTHR23167">
    <property type="entry name" value="CALPONIN HOMOLOGY DOMAIN-CONTAINING PROTEIN DDB_G0272472-RELATED"/>
    <property type="match status" value="1"/>
</dbReference>
<dbReference type="EMBL" id="JAODUO010000453">
    <property type="protein sequence ID" value="KAK2180212.1"/>
    <property type="molecule type" value="Genomic_DNA"/>
</dbReference>
<evidence type="ECO:0000313" key="4">
    <source>
        <dbReference type="EMBL" id="KAK2180212.1"/>
    </source>
</evidence>
<feature type="region of interest" description="Disordered" evidence="2">
    <location>
        <begin position="1"/>
        <end position="90"/>
    </location>
</feature>
<evidence type="ECO:0000313" key="5">
    <source>
        <dbReference type="Proteomes" id="UP001209878"/>
    </source>
</evidence>
<evidence type="ECO:0000259" key="3">
    <source>
        <dbReference type="PROSITE" id="PS51848"/>
    </source>
</evidence>
<organism evidence="4 5">
    <name type="scientific">Ridgeia piscesae</name>
    <name type="common">Tubeworm</name>
    <dbReference type="NCBI Taxonomy" id="27915"/>
    <lineage>
        <taxon>Eukaryota</taxon>
        <taxon>Metazoa</taxon>
        <taxon>Spiralia</taxon>
        <taxon>Lophotrochozoa</taxon>
        <taxon>Annelida</taxon>
        <taxon>Polychaeta</taxon>
        <taxon>Sedentaria</taxon>
        <taxon>Canalipalpata</taxon>
        <taxon>Sabellida</taxon>
        <taxon>Siboglinidae</taxon>
        <taxon>Ridgeia</taxon>
    </lineage>
</organism>
<feature type="coiled-coil region" evidence="1">
    <location>
        <begin position="244"/>
        <end position="271"/>
    </location>
</feature>
<feature type="compositionally biased region" description="Basic and acidic residues" evidence="2">
    <location>
        <begin position="10"/>
        <end position="22"/>
    </location>
</feature>
<dbReference type="InterPro" id="IPR050540">
    <property type="entry name" value="F-actin_Monoox_Mical"/>
</dbReference>
<feature type="region of interest" description="Disordered" evidence="2">
    <location>
        <begin position="179"/>
        <end position="234"/>
    </location>
</feature>
<name>A0AAD9KZL2_RIDPI</name>
<reference evidence="4" key="1">
    <citation type="journal article" date="2023" name="Mol. Biol. Evol.">
        <title>Third-Generation Sequencing Reveals the Adaptive Role of the Epigenome in Three Deep-Sea Polychaetes.</title>
        <authorList>
            <person name="Perez M."/>
            <person name="Aroh O."/>
            <person name="Sun Y."/>
            <person name="Lan Y."/>
            <person name="Juniper S.K."/>
            <person name="Young C.R."/>
            <person name="Angers B."/>
            <person name="Qian P.Y."/>
        </authorList>
    </citation>
    <scope>NUCLEOTIDE SEQUENCE</scope>
    <source>
        <strain evidence="4">R07B-5</strain>
    </source>
</reference>
<evidence type="ECO:0000256" key="2">
    <source>
        <dbReference type="SAM" id="MobiDB-lite"/>
    </source>
</evidence>
<keyword evidence="1" id="KW-0175">Coiled coil</keyword>
<evidence type="ECO:0000256" key="1">
    <source>
        <dbReference type="SAM" id="Coils"/>
    </source>
</evidence>
<dbReference type="AlphaFoldDB" id="A0AAD9KZL2"/>
<feature type="compositionally biased region" description="Pro residues" evidence="2">
    <location>
        <begin position="195"/>
        <end position="204"/>
    </location>
</feature>
<proteinExistence type="predicted"/>
<dbReference type="PANTHER" id="PTHR23167:SF90">
    <property type="entry name" value="MICAL-LIKE PROTEIN 1"/>
    <property type="match status" value="1"/>
</dbReference>
<feature type="domain" description="BMERB" evidence="3">
    <location>
        <begin position="227"/>
        <end position="376"/>
    </location>
</feature>
<comment type="caution">
    <text evidence="4">The sequence shown here is derived from an EMBL/GenBank/DDBJ whole genome shotgun (WGS) entry which is preliminary data.</text>
</comment>
<protein>
    <recommendedName>
        <fullName evidence="3">BMERB domain-containing protein</fullName>
    </recommendedName>
</protein>
<dbReference type="PROSITE" id="PS51848">
    <property type="entry name" value="BMERB"/>
    <property type="match status" value="1"/>
</dbReference>
<dbReference type="SMART" id="SM01203">
    <property type="entry name" value="DUF3585"/>
    <property type="match status" value="1"/>
</dbReference>
<dbReference type="Pfam" id="PF12130">
    <property type="entry name" value="bMERB_dom"/>
    <property type="match status" value="1"/>
</dbReference>
<dbReference type="Proteomes" id="UP001209878">
    <property type="component" value="Unassembled WGS sequence"/>
</dbReference>